<dbReference type="NCBIfam" id="TIGR01726">
    <property type="entry name" value="HEQRo_perm_3TM"/>
    <property type="match status" value="1"/>
</dbReference>
<dbReference type="Pfam" id="PF00528">
    <property type="entry name" value="BPD_transp_1"/>
    <property type="match status" value="1"/>
</dbReference>
<evidence type="ECO:0000256" key="8">
    <source>
        <dbReference type="ARBA" id="ARBA00023136"/>
    </source>
</evidence>
<evidence type="ECO:0000256" key="7">
    <source>
        <dbReference type="ARBA" id="ARBA00022989"/>
    </source>
</evidence>
<evidence type="ECO:0000256" key="4">
    <source>
        <dbReference type="ARBA" id="ARBA00022475"/>
    </source>
</evidence>
<dbReference type="AlphaFoldDB" id="A0A151AMU8"/>
<dbReference type="InterPro" id="IPR000515">
    <property type="entry name" value="MetI-like"/>
</dbReference>
<keyword evidence="6" id="KW-0029">Amino-acid transport</keyword>
<dbReference type="PANTHER" id="PTHR30614">
    <property type="entry name" value="MEMBRANE COMPONENT OF AMINO ACID ABC TRANSPORTER"/>
    <property type="match status" value="1"/>
</dbReference>
<evidence type="ECO:0000313" key="12">
    <source>
        <dbReference type="Proteomes" id="UP000075374"/>
    </source>
</evidence>
<keyword evidence="8 9" id="KW-0472">Membrane</keyword>
<evidence type="ECO:0000256" key="9">
    <source>
        <dbReference type="RuleBase" id="RU363032"/>
    </source>
</evidence>
<protein>
    <submittedName>
        <fullName evidence="11">Arginine transport system permease protein ArtQ</fullName>
    </submittedName>
</protein>
<keyword evidence="3 9" id="KW-0813">Transport</keyword>
<dbReference type="InterPro" id="IPR043429">
    <property type="entry name" value="ArtM/GltK/GlnP/TcyL/YhdX-like"/>
</dbReference>
<keyword evidence="7 9" id="KW-1133">Transmembrane helix</keyword>
<gene>
    <name evidence="11" type="primary">artQ_1</name>
    <name evidence="11" type="ORF">CLCOL_17400</name>
</gene>
<dbReference type="InterPro" id="IPR035906">
    <property type="entry name" value="MetI-like_sf"/>
</dbReference>
<dbReference type="STRING" id="1121305.CLCOL_17400"/>
<evidence type="ECO:0000313" key="11">
    <source>
        <dbReference type="EMBL" id="KYH28727.1"/>
    </source>
</evidence>
<reference evidence="11 12" key="1">
    <citation type="submission" date="2016-02" db="EMBL/GenBank/DDBJ databases">
        <title>Genome sequence of Clostridium colicanis DSM 13634.</title>
        <authorList>
            <person name="Poehlein A."/>
            <person name="Daniel R."/>
        </authorList>
    </citation>
    <scope>NUCLEOTIDE SEQUENCE [LARGE SCALE GENOMIC DNA]</scope>
    <source>
        <strain evidence="11 12">DSM 13634</strain>
    </source>
</reference>
<dbReference type="CDD" id="cd06261">
    <property type="entry name" value="TM_PBP2"/>
    <property type="match status" value="1"/>
</dbReference>
<name>A0A151AMU8_9CLOT</name>
<comment type="subcellular location">
    <subcellularLocation>
        <location evidence="1 9">Cell membrane</location>
        <topology evidence="1 9">Multi-pass membrane protein</topology>
    </subcellularLocation>
</comment>
<dbReference type="PANTHER" id="PTHR30614:SF20">
    <property type="entry name" value="GLUTAMINE TRANSPORT SYSTEM PERMEASE PROTEIN GLNP"/>
    <property type="match status" value="1"/>
</dbReference>
<dbReference type="PATRIC" id="fig|1121305.3.peg.1745"/>
<keyword evidence="5 9" id="KW-0812">Transmembrane</keyword>
<dbReference type="InterPro" id="IPR010065">
    <property type="entry name" value="AA_ABC_transptr_permease_3TM"/>
</dbReference>
<evidence type="ECO:0000259" key="10">
    <source>
        <dbReference type="PROSITE" id="PS50928"/>
    </source>
</evidence>
<evidence type="ECO:0000256" key="1">
    <source>
        <dbReference type="ARBA" id="ARBA00004651"/>
    </source>
</evidence>
<dbReference type="GO" id="GO:0006865">
    <property type="term" value="P:amino acid transport"/>
    <property type="evidence" value="ECO:0007669"/>
    <property type="project" value="UniProtKB-KW"/>
</dbReference>
<evidence type="ECO:0000256" key="3">
    <source>
        <dbReference type="ARBA" id="ARBA00022448"/>
    </source>
</evidence>
<dbReference type="GO" id="GO:0043190">
    <property type="term" value="C:ATP-binding cassette (ABC) transporter complex"/>
    <property type="evidence" value="ECO:0007669"/>
    <property type="project" value="InterPro"/>
</dbReference>
<dbReference type="EMBL" id="LTBB01000008">
    <property type="protein sequence ID" value="KYH28727.1"/>
    <property type="molecule type" value="Genomic_DNA"/>
</dbReference>
<dbReference type="FunFam" id="1.10.3720.10:FF:000033">
    <property type="entry name" value="Polar amino acid ABC transporter permease"/>
    <property type="match status" value="1"/>
</dbReference>
<organism evidence="11 12">
    <name type="scientific">Clostridium colicanis DSM 13634</name>
    <dbReference type="NCBI Taxonomy" id="1121305"/>
    <lineage>
        <taxon>Bacteria</taxon>
        <taxon>Bacillati</taxon>
        <taxon>Bacillota</taxon>
        <taxon>Clostridia</taxon>
        <taxon>Eubacteriales</taxon>
        <taxon>Clostridiaceae</taxon>
        <taxon>Clostridium</taxon>
    </lineage>
</organism>
<keyword evidence="4" id="KW-1003">Cell membrane</keyword>
<dbReference type="Proteomes" id="UP000075374">
    <property type="component" value="Unassembled WGS sequence"/>
</dbReference>
<evidence type="ECO:0000256" key="5">
    <source>
        <dbReference type="ARBA" id="ARBA00022692"/>
    </source>
</evidence>
<feature type="transmembrane region" description="Helical" evidence="9">
    <location>
        <begin position="62"/>
        <end position="82"/>
    </location>
</feature>
<keyword evidence="12" id="KW-1185">Reference proteome</keyword>
<dbReference type="Gene3D" id="1.10.3720.10">
    <property type="entry name" value="MetI-like"/>
    <property type="match status" value="1"/>
</dbReference>
<sequence length="217" mass="23950">MNFSFLVKYYTMFLSGVKMTLLLAFLTVLFGTILGTLLSLMRLSNNKILKLISTAYVEFIRGTPLMIQLFLFYFGIPAALGVELPEFPSAILALSINSGAYVAEIIRSGIQAVDKGQMEAARSLGMTYAMTMKEVIIPQAVKNVLPALGNEFVTVIKESSIVSVIGLTELTRTSDIIRGVTYLSFEPLIVVAVLYFIMTFTLSKCIGLLERRMKTSD</sequence>
<dbReference type="RefSeq" id="WP_061858573.1">
    <property type="nucleotide sequence ID" value="NZ_LTBB01000008.1"/>
</dbReference>
<dbReference type="SUPFAM" id="SSF161098">
    <property type="entry name" value="MetI-like"/>
    <property type="match status" value="1"/>
</dbReference>
<feature type="transmembrane region" description="Helical" evidence="9">
    <location>
        <begin position="20"/>
        <end position="41"/>
    </location>
</feature>
<proteinExistence type="inferred from homology"/>
<evidence type="ECO:0000256" key="2">
    <source>
        <dbReference type="ARBA" id="ARBA00010072"/>
    </source>
</evidence>
<comment type="caution">
    <text evidence="11">The sequence shown here is derived from an EMBL/GenBank/DDBJ whole genome shotgun (WGS) entry which is preliminary data.</text>
</comment>
<feature type="domain" description="ABC transmembrane type-1" evidence="10">
    <location>
        <begin position="17"/>
        <end position="206"/>
    </location>
</feature>
<dbReference type="PROSITE" id="PS50928">
    <property type="entry name" value="ABC_TM1"/>
    <property type="match status" value="1"/>
</dbReference>
<evidence type="ECO:0000256" key="6">
    <source>
        <dbReference type="ARBA" id="ARBA00022970"/>
    </source>
</evidence>
<dbReference type="GO" id="GO:0022857">
    <property type="term" value="F:transmembrane transporter activity"/>
    <property type="evidence" value="ECO:0007669"/>
    <property type="project" value="InterPro"/>
</dbReference>
<comment type="similarity">
    <text evidence="2">Belongs to the binding-protein-dependent transport system permease family. HisMQ subfamily.</text>
</comment>
<accession>A0A151AMU8</accession>
<feature type="transmembrane region" description="Helical" evidence="9">
    <location>
        <begin position="188"/>
        <end position="209"/>
    </location>
</feature>